<comment type="caution">
    <text evidence="2">The sequence shown here is derived from an EMBL/GenBank/DDBJ whole genome shotgun (WGS) entry which is preliminary data.</text>
</comment>
<name>A0AA36GIT9_CYLNA</name>
<dbReference type="EMBL" id="CATQJL010000001">
    <property type="protein sequence ID" value="CAJ0590511.1"/>
    <property type="molecule type" value="Genomic_DNA"/>
</dbReference>
<sequence>MPQNWCLRKANRAFRLEKRYVREVPHCAFTDVAQLVFGASPPPSTFLSSSGYRHLRTTRTWLLEAKDEVKMDEDIKNEVKEETLKSNTVADWEPSRRGPALPSSPKHKRRHELEDTSSSGSEVR</sequence>
<protein>
    <submittedName>
        <fullName evidence="2">Uncharacterized protein</fullName>
    </submittedName>
</protein>
<keyword evidence="3" id="KW-1185">Reference proteome</keyword>
<evidence type="ECO:0000313" key="3">
    <source>
        <dbReference type="Proteomes" id="UP001176961"/>
    </source>
</evidence>
<feature type="region of interest" description="Disordered" evidence="1">
    <location>
        <begin position="81"/>
        <end position="124"/>
    </location>
</feature>
<accession>A0AA36GIT9</accession>
<evidence type="ECO:0000256" key="1">
    <source>
        <dbReference type="SAM" id="MobiDB-lite"/>
    </source>
</evidence>
<reference evidence="2" key="1">
    <citation type="submission" date="2023-07" db="EMBL/GenBank/DDBJ databases">
        <authorList>
            <consortium name="CYATHOMIX"/>
        </authorList>
    </citation>
    <scope>NUCLEOTIDE SEQUENCE</scope>
    <source>
        <strain evidence="2">N/A</strain>
    </source>
</reference>
<dbReference type="AlphaFoldDB" id="A0AA36GIT9"/>
<dbReference type="Proteomes" id="UP001176961">
    <property type="component" value="Unassembled WGS sequence"/>
</dbReference>
<organism evidence="2 3">
    <name type="scientific">Cylicocyclus nassatus</name>
    <name type="common">Nematode worm</name>
    <dbReference type="NCBI Taxonomy" id="53992"/>
    <lineage>
        <taxon>Eukaryota</taxon>
        <taxon>Metazoa</taxon>
        <taxon>Ecdysozoa</taxon>
        <taxon>Nematoda</taxon>
        <taxon>Chromadorea</taxon>
        <taxon>Rhabditida</taxon>
        <taxon>Rhabditina</taxon>
        <taxon>Rhabditomorpha</taxon>
        <taxon>Strongyloidea</taxon>
        <taxon>Strongylidae</taxon>
        <taxon>Cylicocyclus</taxon>
    </lineage>
</organism>
<evidence type="ECO:0000313" key="2">
    <source>
        <dbReference type="EMBL" id="CAJ0590511.1"/>
    </source>
</evidence>
<proteinExistence type="predicted"/>
<gene>
    <name evidence="2" type="ORF">CYNAS_LOCUS2494</name>
</gene>